<name>W6T3T7_9LACO</name>
<feature type="transmembrane region" description="Helical" evidence="7">
    <location>
        <begin position="78"/>
        <end position="101"/>
    </location>
</feature>
<evidence type="ECO:0000256" key="2">
    <source>
        <dbReference type="ARBA" id="ARBA00022448"/>
    </source>
</evidence>
<feature type="transmembrane region" description="Helical" evidence="7">
    <location>
        <begin position="12"/>
        <end position="34"/>
    </location>
</feature>
<feature type="transmembrane region" description="Helical" evidence="7">
    <location>
        <begin position="54"/>
        <end position="71"/>
    </location>
</feature>
<protein>
    <submittedName>
        <fullName evidence="9">Multidrug MFS transporter</fullName>
    </submittedName>
</protein>
<evidence type="ECO:0000313" key="9">
    <source>
        <dbReference type="EMBL" id="ETY72566.1"/>
    </source>
</evidence>
<dbReference type="HOGENOM" id="CLU_000960_28_0_9"/>
<dbReference type="Gene3D" id="1.20.1720.10">
    <property type="entry name" value="Multidrug resistance protein D"/>
    <property type="match status" value="1"/>
</dbReference>
<dbReference type="Gene3D" id="1.20.1250.20">
    <property type="entry name" value="MFS general substrate transporter like domains"/>
    <property type="match status" value="1"/>
</dbReference>
<evidence type="ECO:0000256" key="6">
    <source>
        <dbReference type="ARBA" id="ARBA00023136"/>
    </source>
</evidence>
<evidence type="ECO:0000256" key="4">
    <source>
        <dbReference type="ARBA" id="ARBA00022692"/>
    </source>
</evidence>
<dbReference type="InterPro" id="IPR004638">
    <property type="entry name" value="EmrB-like"/>
</dbReference>
<evidence type="ECO:0000256" key="1">
    <source>
        <dbReference type="ARBA" id="ARBA00004651"/>
    </source>
</evidence>
<dbReference type="RefSeq" id="WP_033614935.1">
    <property type="nucleotide sequence ID" value="NZ_KK036540.1"/>
</dbReference>
<dbReference type="GO" id="GO:0005886">
    <property type="term" value="C:plasma membrane"/>
    <property type="evidence" value="ECO:0007669"/>
    <property type="project" value="UniProtKB-SubCell"/>
</dbReference>
<feature type="domain" description="Major facilitator superfamily (MFS) profile" evidence="8">
    <location>
        <begin position="12"/>
        <end position="448"/>
    </location>
</feature>
<feature type="transmembrane region" description="Helical" evidence="7">
    <location>
        <begin position="198"/>
        <end position="218"/>
    </location>
</feature>
<dbReference type="EMBL" id="AWWK01000094">
    <property type="protein sequence ID" value="ETY72566.1"/>
    <property type="molecule type" value="Genomic_DNA"/>
</dbReference>
<feature type="transmembrane region" description="Helical" evidence="7">
    <location>
        <begin position="328"/>
        <end position="347"/>
    </location>
</feature>
<evidence type="ECO:0000313" key="10">
    <source>
        <dbReference type="Proteomes" id="UP000019247"/>
    </source>
</evidence>
<dbReference type="InterPro" id="IPR036259">
    <property type="entry name" value="MFS_trans_sf"/>
</dbReference>
<dbReference type="SUPFAM" id="SSF103473">
    <property type="entry name" value="MFS general substrate transporter"/>
    <property type="match status" value="1"/>
</dbReference>
<accession>W6T3T7</accession>
<evidence type="ECO:0000256" key="5">
    <source>
        <dbReference type="ARBA" id="ARBA00022989"/>
    </source>
</evidence>
<dbReference type="STRING" id="1400520.LFAB_17010"/>
<proteinExistence type="predicted"/>
<dbReference type="PANTHER" id="PTHR42718:SF24">
    <property type="entry name" value="MAJOR FACILITATOR SUPERFAMILY (MFS) PROFILE DOMAIN-CONTAINING PROTEIN"/>
    <property type="match status" value="1"/>
</dbReference>
<dbReference type="PROSITE" id="PS50850">
    <property type="entry name" value="MFS"/>
    <property type="match status" value="1"/>
</dbReference>
<feature type="transmembrane region" description="Helical" evidence="7">
    <location>
        <begin position="400"/>
        <end position="418"/>
    </location>
</feature>
<feature type="transmembrane region" description="Helical" evidence="7">
    <location>
        <begin position="263"/>
        <end position="284"/>
    </location>
</feature>
<dbReference type="InterPro" id="IPR020846">
    <property type="entry name" value="MFS_dom"/>
</dbReference>
<keyword evidence="3" id="KW-1003">Cell membrane</keyword>
<keyword evidence="4 7" id="KW-0812">Transmembrane</keyword>
<evidence type="ECO:0000256" key="3">
    <source>
        <dbReference type="ARBA" id="ARBA00022475"/>
    </source>
</evidence>
<feature type="transmembrane region" description="Helical" evidence="7">
    <location>
        <begin position="224"/>
        <end position="242"/>
    </location>
</feature>
<feature type="transmembrane region" description="Helical" evidence="7">
    <location>
        <begin position="353"/>
        <end position="379"/>
    </location>
</feature>
<dbReference type="PRINTS" id="PR01036">
    <property type="entry name" value="TCRTETB"/>
</dbReference>
<dbReference type="OrthoDB" id="9816041at2"/>
<evidence type="ECO:0000259" key="8">
    <source>
        <dbReference type="PROSITE" id="PS50850"/>
    </source>
</evidence>
<comment type="caution">
    <text evidence="9">The sequence shown here is derived from an EMBL/GenBank/DDBJ whole genome shotgun (WGS) entry which is preliminary data.</text>
</comment>
<evidence type="ECO:0000256" key="7">
    <source>
        <dbReference type="SAM" id="Phobius"/>
    </source>
</evidence>
<feature type="transmembrane region" description="Helical" evidence="7">
    <location>
        <begin position="139"/>
        <end position="160"/>
    </location>
</feature>
<comment type="subcellular location">
    <subcellularLocation>
        <location evidence="1">Cell membrane</location>
        <topology evidence="1">Multi-pass membrane protein</topology>
    </subcellularLocation>
</comment>
<keyword evidence="2" id="KW-0813">Transport</keyword>
<keyword evidence="5 7" id="KW-1133">Transmembrane helix</keyword>
<dbReference type="PATRIC" id="fig|1400520.3.peg.3346"/>
<dbReference type="NCBIfam" id="TIGR00711">
    <property type="entry name" value="efflux_EmrB"/>
    <property type="match status" value="1"/>
</dbReference>
<feature type="transmembrane region" description="Helical" evidence="7">
    <location>
        <begin position="424"/>
        <end position="446"/>
    </location>
</feature>
<dbReference type="GO" id="GO:0022857">
    <property type="term" value="F:transmembrane transporter activity"/>
    <property type="evidence" value="ECO:0007669"/>
    <property type="project" value="InterPro"/>
</dbReference>
<feature type="transmembrane region" description="Helical" evidence="7">
    <location>
        <begin position="166"/>
        <end position="186"/>
    </location>
</feature>
<dbReference type="Pfam" id="PF07690">
    <property type="entry name" value="MFS_1"/>
    <property type="match status" value="1"/>
</dbReference>
<dbReference type="CDD" id="cd17503">
    <property type="entry name" value="MFS_LmrB_MDR_like"/>
    <property type="match status" value="1"/>
</dbReference>
<organism evidence="9 10">
    <name type="scientific">Lactiplantibacillus fabifermentans T30PCM01</name>
    <dbReference type="NCBI Taxonomy" id="1400520"/>
    <lineage>
        <taxon>Bacteria</taxon>
        <taxon>Bacillati</taxon>
        <taxon>Bacillota</taxon>
        <taxon>Bacilli</taxon>
        <taxon>Lactobacillales</taxon>
        <taxon>Lactobacillaceae</taxon>
        <taxon>Lactiplantibacillus</taxon>
    </lineage>
</organism>
<dbReference type="InterPro" id="IPR011701">
    <property type="entry name" value="MFS"/>
</dbReference>
<dbReference type="Proteomes" id="UP000019247">
    <property type="component" value="Unassembled WGS sequence"/>
</dbReference>
<feature type="transmembrane region" description="Helical" evidence="7">
    <location>
        <begin position="107"/>
        <end position="127"/>
    </location>
</feature>
<sequence>MQATKHYRVGLILTIFTVGAFITVLNQTLLFTAFPKIMATFAVSASTVQWLTTAYMLVNGVLIPVTAFLIGRYTTRQLTLFAIGAFTIGTLGSGLATSFSMLLIARLIQAIGAGILVPLMQVVMFTIVDKNKRGSIMGLIGLATAFAPAIGPTLSGVIVNSLSWRFLFWLVLPIAGILLIMTIFGMQNVGSVNRALKLDYPSVLLSTLGFGLLLYGTGIVNQSSAIGLLLIVVGLGLIALFIHRQTKLTQPMLEFRVFKNRQFTLSLLLVVLSFIALMGPQTTIPTLIQSAMHQSALTSALVLLPGAIANGVAALIAGRLFDRFGGKVLAIVGSVVIMVSMVPYIFINTQTSLIVLSGFFILTMIGNSLIMMPLMTAGLNALPEHWLTHGTAMMNTFRQMGGSIGIGVLVSIQTVFGVNSQFLGARALFGGVMLVGIISLVMALMLDRQRH</sequence>
<dbReference type="eggNOG" id="COG2814">
    <property type="taxonomic scope" value="Bacteria"/>
</dbReference>
<dbReference type="PANTHER" id="PTHR42718">
    <property type="entry name" value="MAJOR FACILITATOR SUPERFAMILY MULTIDRUG TRANSPORTER MFSC"/>
    <property type="match status" value="1"/>
</dbReference>
<reference evidence="9 10" key="1">
    <citation type="journal article" date="2014" name="Genome Announc.">
        <title>Genome Sequence of Lactobacillus fabifermentans Strain T30PCM01, Isolated from Fermenting Grape Marc.</title>
        <authorList>
            <person name="Treu L."/>
            <person name="Vendramin V."/>
            <person name="Bovo B."/>
            <person name="Giacomini A."/>
            <person name="Corich V."/>
            <person name="Campanaro S."/>
        </authorList>
    </citation>
    <scope>NUCLEOTIDE SEQUENCE [LARGE SCALE GENOMIC DNA]</scope>
    <source>
        <strain evidence="9 10">T30PCM01</strain>
    </source>
</reference>
<gene>
    <name evidence="9" type="ORF">LFAB_17010</name>
</gene>
<dbReference type="AlphaFoldDB" id="W6T3T7"/>
<feature type="transmembrane region" description="Helical" evidence="7">
    <location>
        <begin position="296"/>
        <end position="316"/>
    </location>
</feature>
<keyword evidence="6 7" id="KW-0472">Membrane</keyword>